<feature type="transmembrane region" description="Helical" evidence="7">
    <location>
        <begin position="102"/>
        <end position="119"/>
    </location>
</feature>
<dbReference type="Gene3D" id="1.20.1250.20">
    <property type="entry name" value="MFS general substrate transporter like domains"/>
    <property type="match status" value="1"/>
</dbReference>
<evidence type="ECO:0000256" key="3">
    <source>
        <dbReference type="ARBA" id="ARBA00022692"/>
    </source>
</evidence>
<evidence type="ECO:0000256" key="6">
    <source>
        <dbReference type="SAM" id="MobiDB-lite"/>
    </source>
</evidence>
<dbReference type="EMBL" id="JAVRRL010000044">
    <property type="protein sequence ID" value="KAK5110939.1"/>
    <property type="molecule type" value="Genomic_DNA"/>
</dbReference>
<gene>
    <name evidence="8" type="ORF">LTR62_005477</name>
</gene>
<proteinExistence type="inferred from homology"/>
<accession>A0AAN7TCW0</accession>
<feature type="transmembrane region" description="Helical" evidence="7">
    <location>
        <begin position="400"/>
        <end position="423"/>
    </location>
</feature>
<dbReference type="AlphaFoldDB" id="A0AAN7TCW0"/>
<feature type="transmembrane region" description="Helical" evidence="7">
    <location>
        <begin position="471"/>
        <end position="491"/>
    </location>
</feature>
<comment type="similarity">
    <text evidence="2">Belongs to the major facilitator superfamily. Proton-dependent oligopeptide transporter (POT/PTR) (TC 2.A.17) family.</text>
</comment>
<keyword evidence="3 7" id="KW-0812">Transmembrane</keyword>
<dbReference type="InterPro" id="IPR036259">
    <property type="entry name" value="MFS_trans_sf"/>
</dbReference>
<keyword evidence="5 7" id="KW-0472">Membrane</keyword>
<evidence type="ECO:0000256" key="5">
    <source>
        <dbReference type="ARBA" id="ARBA00023136"/>
    </source>
</evidence>
<evidence type="ECO:0000313" key="9">
    <source>
        <dbReference type="Proteomes" id="UP001310890"/>
    </source>
</evidence>
<comment type="caution">
    <text evidence="8">The sequence shown here is derived from an EMBL/GenBank/DDBJ whole genome shotgun (WGS) entry which is preliminary data.</text>
</comment>
<feature type="transmembrane region" description="Helical" evidence="7">
    <location>
        <begin position="438"/>
        <end position="459"/>
    </location>
</feature>
<name>A0AAN7TCW0_9PEZI</name>
<feature type="transmembrane region" description="Helical" evidence="7">
    <location>
        <begin position="370"/>
        <end position="388"/>
    </location>
</feature>
<evidence type="ECO:0000256" key="7">
    <source>
        <dbReference type="SAM" id="Phobius"/>
    </source>
</evidence>
<feature type="transmembrane region" description="Helical" evidence="7">
    <location>
        <begin position="154"/>
        <end position="179"/>
    </location>
</feature>
<feature type="transmembrane region" description="Helical" evidence="7">
    <location>
        <begin position="131"/>
        <end position="148"/>
    </location>
</feature>
<dbReference type="InterPro" id="IPR018456">
    <property type="entry name" value="PTR2_symporter_CS"/>
</dbReference>
<evidence type="ECO:0000313" key="8">
    <source>
        <dbReference type="EMBL" id="KAK5110939.1"/>
    </source>
</evidence>
<feature type="transmembrane region" description="Helical" evidence="7">
    <location>
        <begin position="237"/>
        <end position="258"/>
    </location>
</feature>
<dbReference type="Pfam" id="PF00854">
    <property type="entry name" value="PTR2"/>
    <property type="match status" value="1"/>
</dbReference>
<dbReference type="GO" id="GO:0022857">
    <property type="term" value="F:transmembrane transporter activity"/>
    <property type="evidence" value="ECO:0007669"/>
    <property type="project" value="InterPro"/>
</dbReference>
<dbReference type="SUPFAM" id="SSF103473">
    <property type="entry name" value="MFS general substrate transporter"/>
    <property type="match status" value="1"/>
</dbReference>
<feature type="compositionally biased region" description="Basic and acidic residues" evidence="6">
    <location>
        <begin position="11"/>
        <end position="26"/>
    </location>
</feature>
<dbReference type="Proteomes" id="UP001310890">
    <property type="component" value="Unassembled WGS sequence"/>
</dbReference>
<dbReference type="PROSITE" id="PS01022">
    <property type="entry name" value="PTR2_1"/>
    <property type="match status" value="1"/>
</dbReference>
<keyword evidence="4 7" id="KW-1133">Transmembrane helix</keyword>
<dbReference type="GO" id="GO:0016020">
    <property type="term" value="C:membrane"/>
    <property type="evidence" value="ECO:0007669"/>
    <property type="project" value="UniProtKB-SubCell"/>
</dbReference>
<sequence>MALTIMTTSSDEEKNQTISASEHDSEYDGGCVEHKALRHVAGKIPWFLFIICVVEFGERFVYLGISGPLQNYIQRPYRPNGLPGALGRGQSVGVALGDFFKFWSYFCVVLGAVVADQYLGKYRTILAASPIYISGLVILVCTATPVAIKAGASMGGLVTAMVLIGLGTGGLKACIAPLCGEQNTDHHKQLKTLKSGETVVVDPELTTARIFLWYYWAANIGGLSTLMTVAIEKEASFWLAYLLPLLVFCVVLAIFIAFSKRINKSGPTGSPVLDAIRTLSISMKEKGLDNSKPSVLCENGRLQEHKFAQASHYTDNYVEEIKRGLGACKLFLLFPFYFLCWTQIFNNLISQAGSMKLGGTPNDMMQNLETIFMLTFIPILDLLVYPALRRFNINISPLRRILAGFFCSSMAMLWACVLQYFIYNSPANSINVWIQAPAYVFGALSEILVIVTGLEVAFVKAPANLRVLVSSVFWVAIAAGAALGIALSPVSKDPYMVWTYAGLSCGVFVAGCVLGICFRHSLQRDSVPVVVGIEGGSTSNTTAEFAGKDGLDALAAKPA</sequence>
<evidence type="ECO:0000256" key="2">
    <source>
        <dbReference type="ARBA" id="ARBA00005982"/>
    </source>
</evidence>
<feature type="transmembrane region" description="Helical" evidence="7">
    <location>
        <begin position="497"/>
        <end position="518"/>
    </location>
</feature>
<dbReference type="GO" id="GO:0006857">
    <property type="term" value="P:oligopeptide transport"/>
    <property type="evidence" value="ECO:0007669"/>
    <property type="project" value="InterPro"/>
</dbReference>
<organism evidence="8 9">
    <name type="scientific">Meristemomyces frigidus</name>
    <dbReference type="NCBI Taxonomy" id="1508187"/>
    <lineage>
        <taxon>Eukaryota</taxon>
        <taxon>Fungi</taxon>
        <taxon>Dikarya</taxon>
        <taxon>Ascomycota</taxon>
        <taxon>Pezizomycotina</taxon>
        <taxon>Dothideomycetes</taxon>
        <taxon>Dothideomycetidae</taxon>
        <taxon>Mycosphaerellales</taxon>
        <taxon>Teratosphaeriaceae</taxon>
        <taxon>Meristemomyces</taxon>
    </lineage>
</organism>
<dbReference type="PANTHER" id="PTHR11654">
    <property type="entry name" value="OLIGOPEPTIDE TRANSPORTER-RELATED"/>
    <property type="match status" value="1"/>
</dbReference>
<reference evidence="8" key="1">
    <citation type="submission" date="2023-08" db="EMBL/GenBank/DDBJ databases">
        <title>Black Yeasts Isolated from many extreme environments.</title>
        <authorList>
            <person name="Coleine C."/>
            <person name="Stajich J.E."/>
            <person name="Selbmann L."/>
        </authorList>
    </citation>
    <scope>NUCLEOTIDE SEQUENCE</scope>
    <source>
        <strain evidence="8">CCFEE 5401</strain>
    </source>
</reference>
<dbReference type="InterPro" id="IPR000109">
    <property type="entry name" value="POT_fam"/>
</dbReference>
<evidence type="ECO:0000256" key="1">
    <source>
        <dbReference type="ARBA" id="ARBA00004141"/>
    </source>
</evidence>
<protein>
    <submittedName>
        <fullName evidence="8">Uncharacterized protein</fullName>
    </submittedName>
</protein>
<comment type="subcellular location">
    <subcellularLocation>
        <location evidence="1">Membrane</location>
        <topology evidence="1">Multi-pass membrane protein</topology>
    </subcellularLocation>
</comment>
<feature type="transmembrane region" description="Helical" evidence="7">
    <location>
        <begin position="212"/>
        <end position="231"/>
    </location>
</feature>
<evidence type="ECO:0000256" key="4">
    <source>
        <dbReference type="ARBA" id="ARBA00022989"/>
    </source>
</evidence>
<feature type="transmembrane region" description="Helical" evidence="7">
    <location>
        <begin position="330"/>
        <end position="350"/>
    </location>
</feature>
<feature type="transmembrane region" description="Helical" evidence="7">
    <location>
        <begin position="44"/>
        <end position="65"/>
    </location>
</feature>
<feature type="region of interest" description="Disordered" evidence="6">
    <location>
        <begin position="1"/>
        <end position="26"/>
    </location>
</feature>